<dbReference type="FunCoup" id="F0ZQF8">
    <property type="interactions" value="1086"/>
</dbReference>
<evidence type="ECO:0000256" key="11">
    <source>
        <dbReference type="SAM" id="MobiDB-lite"/>
    </source>
</evidence>
<organism evidence="13 14">
    <name type="scientific">Dictyostelium purpureum</name>
    <name type="common">Slime mold</name>
    <dbReference type="NCBI Taxonomy" id="5786"/>
    <lineage>
        <taxon>Eukaryota</taxon>
        <taxon>Amoebozoa</taxon>
        <taxon>Evosea</taxon>
        <taxon>Eumycetozoa</taxon>
        <taxon>Dictyostelia</taxon>
        <taxon>Dictyosteliales</taxon>
        <taxon>Dictyosteliaceae</taxon>
        <taxon>Dictyostelium</taxon>
    </lineage>
</organism>
<dbReference type="GeneID" id="10502913"/>
<comment type="catalytic activity">
    <reaction evidence="8 10">
        <text>guanosine(26) in tRNA + 2 S-adenosyl-L-methionine = N(2)-dimethylguanosine(26) in tRNA + 2 S-adenosyl-L-homocysteine + 2 H(+)</text>
        <dbReference type="Rhea" id="RHEA:43140"/>
        <dbReference type="Rhea" id="RHEA-COMP:10359"/>
        <dbReference type="Rhea" id="RHEA-COMP:10360"/>
        <dbReference type="ChEBI" id="CHEBI:15378"/>
        <dbReference type="ChEBI" id="CHEBI:57856"/>
        <dbReference type="ChEBI" id="CHEBI:59789"/>
        <dbReference type="ChEBI" id="CHEBI:74269"/>
        <dbReference type="ChEBI" id="CHEBI:74513"/>
        <dbReference type="EC" id="2.1.1.216"/>
    </reaction>
</comment>
<name>F0ZQF8_DICPU</name>
<feature type="region of interest" description="Disordered" evidence="11">
    <location>
        <begin position="1"/>
        <end position="33"/>
    </location>
</feature>
<dbReference type="GO" id="GO:0000049">
    <property type="term" value="F:tRNA binding"/>
    <property type="evidence" value="ECO:0007669"/>
    <property type="project" value="UniProtKB-UniRule"/>
</dbReference>
<feature type="compositionally biased region" description="Basic and acidic residues" evidence="11">
    <location>
        <begin position="482"/>
        <end position="491"/>
    </location>
</feature>
<dbReference type="VEuPathDB" id="AmoebaDB:DICPUDRAFT_48748"/>
<dbReference type="InterPro" id="IPR029063">
    <property type="entry name" value="SAM-dependent_MTases_sf"/>
</dbReference>
<protein>
    <recommendedName>
        <fullName evidence="7 10">tRNA (guanine(26)-N(2))-dimethyltransferase</fullName>
        <ecNumber evidence="7 10">2.1.1.216</ecNumber>
    </recommendedName>
</protein>
<evidence type="ECO:0000259" key="12">
    <source>
        <dbReference type="PROSITE" id="PS50103"/>
    </source>
</evidence>
<dbReference type="InterPro" id="IPR000571">
    <property type="entry name" value="Znf_CCCH"/>
</dbReference>
<keyword evidence="5 10" id="KW-0819">tRNA processing</keyword>
<evidence type="ECO:0000256" key="8">
    <source>
        <dbReference type="ARBA" id="ARBA00051897"/>
    </source>
</evidence>
<gene>
    <name evidence="13" type="ORF">DICPUDRAFT_48748</name>
</gene>
<feature type="region of interest" description="Disordered" evidence="11">
    <location>
        <begin position="482"/>
        <end position="536"/>
    </location>
</feature>
<dbReference type="Gene3D" id="4.10.1000.10">
    <property type="entry name" value="Zinc finger, CCCH-type"/>
    <property type="match status" value="1"/>
</dbReference>
<evidence type="ECO:0000313" key="13">
    <source>
        <dbReference type="EMBL" id="EGC33821.1"/>
    </source>
</evidence>
<dbReference type="GO" id="GO:0005634">
    <property type="term" value="C:nucleus"/>
    <property type="evidence" value="ECO:0000318"/>
    <property type="project" value="GO_Central"/>
</dbReference>
<dbReference type="EMBL" id="GL871124">
    <property type="protein sequence ID" value="EGC33821.1"/>
    <property type="molecule type" value="Genomic_DNA"/>
</dbReference>
<dbReference type="GO" id="GO:0002940">
    <property type="term" value="P:tRNA N2-guanine methylation"/>
    <property type="evidence" value="ECO:0000318"/>
    <property type="project" value="GO_Central"/>
</dbReference>
<evidence type="ECO:0000256" key="4">
    <source>
        <dbReference type="ARBA" id="ARBA00022691"/>
    </source>
</evidence>
<dbReference type="Gene3D" id="3.30.56.70">
    <property type="entry name" value="N2,N2-dimethylguanosine tRNA methyltransferase, C-terminal domain"/>
    <property type="match status" value="1"/>
</dbReference>
<dbReference type="PROSITE" id="PS51626">
    <property type="entry name" value="SAM_MT_TRM1"/>
    <property type="match status" value="1"/>
</dbReference>
<evidence type="ECO:0000256" key="6">
    <source>
        <dbReference type="ARBA" id="ARBA00022884"/>
    </source>
</evidence>
<dbReference type="FunFam" id="3.40.50.150:FF:000264">
    <property type="entry name" value="tRNA (guanine(26)-N(2))-dimethyltransferase"/>
    <property type="match status" value="1"/>
</dbReference>
<dbReference type="PANTHER" id="PTHR10631:SF3">
    <property type="entry name" value="TRNA (GUANINE(26)-N(2))-DIMETHYLTRANSFERASE"/>
    <property type="match status" value="1"/>
</dbReference>
<comment type="similarity">
    <text evidence="10">Belongs to the class I-like SAM-binding methyltransferase superfamily. Trm1 family.</text>
</comment>
<dbReference type="InParanoid" id="F0ZQF8"/>
<dbReference type="GO" id="GO:0160104">
    <property type="term" value="F:tRNA (guanine(26)-N2)-dimethyltransferase activity"/>
    <property type="evidence" value="ECO:0007669"/>
    <property type="project" value="UniProtKB-UniRule"/>
</dbReference>
<evidence type="ECO:0000256" key="3">
    <source>
        <dbReference type="ARBA" id="ARBA00022679"/>
    </source>
</evidence>
<feature type="compositionally biased region" description="Basic residues" evidence="11">
    <location>
        <begin position="526"/>
        <end position="535"/>
    </location>
</feature>
<dbReference type="FunFam" id="3.30.56.70:FF:000001">
    <property type="entry name" value="tRNA (guanine(26)-N(2))-dimethyltransferase"/>
    <property type="match status" value="1"/>
</dbReference>
<keyword evidence="1 10" id="KW-0820">tRNA-binding</keyword>
<keyword evidence="6 10" id="KW-0694">RNA-binding</keyword>
<keyword evidence="4 10" id="KW-0949">S-adenosyl-L-methionine</keyword>
<reference evidence="14" key="1">
    <citation type="journal article" date="2011" name="Genome Biol.">
        <title>Comparative genomics of the social amoebae Dictyostelium discoideum and Dictyostelium purpureum.</title>
        <authorList>
            <consortium name="US DOE Joint Genome Institute (JGI-PGF)"/>
            <person name="Sucgang R."/>
            <person name="Kuo A."/>
            <person name="Tian X."/>
            <person name="Salerno W."/>
            <person name="Parikh A."/>
            <person name="Feasley C.L."/>
            <person name="Dalin E."/>
            <person name="Tu H."/>
            <person name="Huang E."/>
            <person name="Barry K."/>
            <person name="Lindquist E."/>
            <person name="Shapiro H."/>
            <person name="Bruce D."/>
            <person name="Schmutz J."/>
            <person name="Salamov A."/>
            <person name="Fey P."/>
            <person name="Gaudet P."/>
            <person name="Anjard C."/>
            <person name="Babu M.M."/>
            <person name="Basu S."/>
            <person name="Bushmanova Y."/>
            <person name="van der Wel H."/>
            <person name="Katoh-Kurasawa M."/>
            <person name="Dinh C."/>
            <person name="Coutinho P.M."/>
            <person name="Saito T."/>
            <person name="Elias M."/>
            <person name="Schaap P."/>
            <person name="Kay R.R."/>
            <person name="Henrissat B."/>
            <person name="Eichinger L."/>
            <person name="Rivero F."/>
            <person name="Putnam N.H."/>
            <person name="West C.M."/>
            <person name="Loomis W.F."/>
            <person name="Chisholm R.L."/>
            <person name="Shaulsky G."/>
            <person name="Strassmann J.E."/>
            <person name="Queller D.C."/>
            <person name="Kuspa A."/>
            <person name="Grigoriev I.V."/>
        </authorList>
    </citation>
    <scope>NUCLEOTIDE SEQUENCE [LARGE SCALE GENOMIC DNA]</scope>
    <source>
        <strain evidence="14">QSDP1</strain>
    </source>
</reference>
<feature type="compositionally biased region" description="Low complexity" evidence="11">
    <location>
        <begin position="7"/>
        <end position="26"/>
    </location>
</feature>
<dbReference type="Proteomes" id="UP000001064">
    <property type="component" value="Unassembled WGS sequence"/>
</dbReference>
<keyword evidence="2 10" id="KW-0489">Methyltransferase</keyword>
<evidence type="ECO:0000256" key="7">
    <source>
        <dbReference type="ARBA" id="ARBA00039099"/>
    </source>
</evidence>
<dbReference type="eggNOG" id="KOG1253">
    <property type="taxonomic scope" value="Eukaryota"/>
</dbReference>
<dbReference type="PROSITE" id="PS50103">
    <property type="entry name" value="ZF_C3H1"/>
    <property type="match status" value="1"/>
</dbReference>
<dbReference type="OMA" id="MKCCHEM"/>
<feature type="region of interest" description="Disordered" evidence="11">
    <location>
        <begin position="560"/>
        <end position="585"/>
    </location>
</feature>
<evidence type="ECO:0000256" key="2">
    <source>
        <dbReference type="ARBA" id="ARBA00022603"/>
    </source>
</evidence>
<keyword evidence="3 10" id="KW-0808">Transferase</keyword>
<dbReference type="KEGG" id="dpp:DICPUDRAFT_48748"/>
<dbReference type="InterPro" id="IPR002905">
    <property type="entry name" value="Trm1"/>
</dbReference>
<dbReference type="OrthoDB" id="6349953at2759"/>
<evidence type="ECO:0000313" key="14">
    <source>
        <dbReference type="Proteomes" id="UP000001064"/>
    </source>
</evidence>
<dbReference type="STRING" id="5786.F0ZQF8"/>
<dbReference type="NCBIfam" id="TIGR00308">
    <property type="entry name" value="TRM1"/>
    <property type="match status" value="1"/>
</dbReference>
<evidence type="ECO:0000256" key="9">
    <source>
        <dbReference type="PROSITE-ProRule" id="PRU00723"/>
    </source>
</evidence>
<evidence type="ECO:0000256" key="5">
    <source>
        <dbReference type="ARBA" id="ARBA00022694"/>
    </source>
</evidence>
<dbReference type="AlphaFoldDB" id="F0ZQF8"/>
<dbReference type="SUPFAM" id="SSF53335">
    <property type="entry name" value="S-adenosyl-L-methionine-dependent methyltransferases"/>
    <property type="match status" value="1"/>
</dbReference>
<evidence type="ECO:0000256" key="10">
    <source>
        <dbReference type="PROSITE-ProRule" id="PRU00958"/>
    </source>
</evidence>
<keyword evidence="9" id="KW-0863">Zinc-finger</keyword>
<dbReference type="RefSeq" id="XP_003289647.1">
    <property type="nucleotide sequence ID" value="XM_003289599.1"/>
</dbReference>
<dbReference type="EC" id="2.1.1.216" evidence="7 10"/>
<accession>F0ZQF8</accession>
<feature type="domain" description="C3H1-type" evidence="12">
    <location>
        <begin position="534"/>
        <end position="561"/>
    </location>
</feature>
<dbReference type="InterPro" id="IPR042296">
    <property type="entry name" value="tRNA_met_Trm1_C"/>
</dbReference>
<feature type="compositionally biased region" description="Polar residues" evidence="11">
    <location>
        <begin position="574"/>
        <end position="585"/>
    </location>
</feature>
<dbReference type="Pfam" id="PF02005">
    <property type="entry name" value="TRM"/>
    <property type="match status" value="1"/>
</dbReference>
<proteinExistence type="inferred from homology"/>
<feature type="zinc finger region" description="C3H1-type" evidence="9">
    <location>
        <begin position="534"/>
        <end position="561"/>
    </location>
</feature>
<evidence type="ECO:0000256" key="1">
    <source>
        <dbReference type="ARBA" id="ARBA00022555"/>
    </source>
</evidence>
<keyword evidence="14" id="KW-1185">Reference proteome</keyword>
<dbReference type="PANTHER" id="PTHR10631">
    <property type="entry name" value="N 2 ,N 2 -DIMETHYLGUANOSINE TRNA METHYLTRANSFERASE"/>
    <property type="match status" value="1"/>
</dbReference>
<keyword evidence="9" id="KW-0479">Metal-binding</keyword>
<dbReference type="Gene3D" id="3.40.50.150">
    <property type="entry name" value="Vaccinia Virus protein VP39"/>
    <property type="match status" value="1"/>
</dbReference>
<dbReference type="GO" id="GO:0008270">
    <property type="term" value="F:zinc ion binding"/>
    <property type="evidence" value="ECO:0007669"/>
    <property type="project" value="UniProtKB-KW"/>
</dbReference>
<keyword evidence="9" id="KW-0862">Zinc</keyword>
<sequence length="585" mass="66360">MEDVKITETTSTESNPSTSSTTTTANKDTETKSNLIEANDNVVKVTENTTTILYNNQNEVFYNPVQEFNRDMSILMIRMFIEEKKREMEAKGKPFKKVRILEALSATGLRSIRYAKEIDDLDYILANDIEQSAVDSIVKNRAYNGVEESLIRPNLGDASLVMMQNRSYANNYDIVDVDPYGAPTVFLDSAVQAVADGGLLCVTATDSAVLCGSYPEACFHKYQSVPIHRANYCHEMGLRILLHSIEQHANRYKRHIVPILSLSVDFYVRVFVRVYYSPSEAKKAFSKMCNIYSCTGCGSFVKQPLGVVKQEENGSIKYKTPMLTKELTQTTCNHCSKVYQVAGPFWANRIHDVEFCKKALKYLDENPTKFNTSRRMFGILTSVCDEVQDSMFYFKTDHFTHTLHLSTPATAMIKSAILNGGYKCSSSHILPCIKTDAPFDFIWDIFREYAKEKPPKNLSEHTPAFHILAKEIKHKVDFTKHPLAKGEHPDVPKYFPNPKENWGPGSRAKGKNLNNKRDGDEAQINNKKRNQKKKKEPTTCKYFLLNKCIKGDKCENIHDNNNNNNNNNVENKSEPATSTTVETKN</sequence>